<dbReference type="Proteomes" id="UP000194632">
    <property type="component" value="Unassembled WGS sequence"/>
</dbReference>
<dbReference type="InterPro" id="IPR003743">
    <property type="entry name" value="Zf-RING_7"/>
</dbReference>
<dbReference type="RefSeq" id="WP_086537690.1">
    <property type="nucleotide sequence ID" value="NZ_NGFO01000045.1"/>
</dbReference>
<feature type="coiled-coil region" evidence="1">
    <location>
        <begin position="37"/>
        <end position="64"/>
    </location>
</feature>
<gene>
    <name evidence="4" type="ORF">CA982_24245</name>
</gene>
<evidence type="ECO:0000259" key="3">
    <source>
        <dbReference type="Pfam" id="PF24481"/>
    </source>
</evidence>
<proteinExistence type="predicted"/>
<dbReference type="AlphaFoldDB" id="A0A243Q3S0"/>
<sequence>MKVDAAVQRLLLDLADSDAEINRLVHRRKTLPEDAEIAEHNSAIDAARDDLVRAEIAAEDLGREYRRIDSEVTGMANREAKDSALLTAGGLAPKALSELQHELAGLGRRRAVLEDEMLSLMEQQEAVESERTRAAATISHLAEKVAEAQVRRDKSLAAIDEDLSRARERRESVEAEIDAPLLAVYEKQRAGGRVGAGLLRARRCGACRMELDRGTIATISAAQSDEVIRCEECGAILVRTAESGI</sequence>
<dbReference type="Pfam" id="PF24481">
    <property type="entry name" value="CT398_CC"/>
    <property type="match status" value="1"/>
</dbReference>
<dbReference type="PANTHER" id="PTHR39082">
    <property type="entry name" value="PHOSPHOLIPASE C-BETA-2-RELATED"/>
    <property type="match status" value="1"/>
</dbReference>
<feature type="domain" description="C4-type zinc ribbon" evidence="2">
    <location>
        <begin position="203"/>
        <end position="237"/>
    </location>
</feature>
<comment type="caution">
    <text evidence="4">The sequence shown here is derived from an EMBL/GenBank/DDBJ whole genome shotgun (WGS) entry which is preliminary data.</text>
</comment>
<protein>
    <submittedName>
        <fullName evidence="4">Uncharacterized protein</fullName>
    </submittedName>
</protein>
<feature type="coiled-coil region" evidence="1">
    <location>
        <begin position="96"/>
        <end position="130"/>
    </location>
</feature>
<name>A0A243Q3S0_9ACTN</name>
<evidence type="ECO:0000256" key="1">
    <source>
        <dbReference type="SAM" id="Coils"/>
    </source>
</evidence>
<reference evidence="4 5" key="1">
    <citation type="submission" date="2017-05" db="EMBL/GenBank/DDBJ databases">
        <title>Biotechnological potential of actinobacteria isolated from South African environments.</title>
        <authorList>
            <person name="Le Roes-Hill M."/>
            <person name="Prins A."/>
            <person name="Durrell K.A."/>
        </authorList>
    </citation>
    <scope>NUCLEOTIDE SEQUENCE [LARGE SCALE GENOMIC DNA]</scope>
    <source>
        <strain evidence="4">BS2</strain>
    </source>
</reference>
<dbReference type="Pfam" id="PF02591">
    <property type="entry name" value="Zn_ribbon_9"/>
    <property type="match status" value="1"/>
</dbReference>
<accession>A0A243Q3S0</accession>
<organism evidence="4 5">
    <name type="scientific">Gordonia lacunae</name>
    <dbReference type="NCBI Taxonomy" id="417102"/>
    <lineage>
        <taxon>Bacteria</taxon>
        <taxon>Bacillati</taxon>
        <taxon>Actinomycetota</taxon>
        <taxon>Actinomycetes</taxon>
        <taxon>Mycobacteriales</taxon>
        <taxon>Gordoniaceae</taxon>
        <taxon>Gordonia</taxon>
    </lineage>
</organism>
<dbReference type="InterPro" id="IPR052376">
    <property type="entry name" value="Oxidative_Scav/Glycosyltrans"/>
</dbReference>
<feature type="domain" description="CT398-like coiled coil hairpin" evidence="3">
    <location>
        <begin position="14"/>
        <end position="191"/>
    </location>
</feature>
<dbReference type="STRING" id="417102.CA982_24245"/>
<evidence type="ECO:0000313" key="5">
    <source>
        <dbReference type="Proteomes" id="UP000194632"/>
    </source>
</evidence>
<dbReference type="PANTHER" id="PTHR39082:SF1">
    <property type="entry name" value="SCAVENGER RECEPTOR CLASS A MEMBER 3"/>
    <property type="match status" value="1"/>
</dbReference>
<dbReference type="EMBL" id="NGFO01000045">
    <property type="protein sequence ID" value="OUC75941.1"/>
    <property type="molecule type" value="Genomic_DNA"/>
</dbReference>
<dbReference type="OrthoDB" id="9784388at2"/>
<keyword evidence="1" id="KW-0175">Coiled coil</keyword>
<evidence type="ECO:0000259" key="2">
    <source>
        <dbReference type="Pfam" id="PF02591"/>
    </source>
</evidence>
<evidence type="ECO:0000313" key="4">
    <source>
        <dbReference type="EMBL" id="OUC75941.1"/>
    </source>
</evidence>
<keyword evidence="5" id="KW-1185">Reference proteome</keyword>
<dbReference type="Gene3D" id="1.10.287.1490">
    <property type="match status" value="1"/>
</dbReference>
<dbReference type="InterPro" id="IPR056003">
    <property type="entry name" value="CT398_CC_hairpin"/>
</dbReference>